<dbReference type="InterPro" id="IPR002347">
    <property type="entry name" value="SDR_fam"/>
</dbReference>
<sequence>MDIQNKTVLITGGTSGVGKAIALGLAKLGANIVILSRSRERGQETLKEIAEATGNKQGEYLVADLSLQSSIREASEEFKRRFDRLHVLVNAGGAVYFDKQLTAEGIERTFALNDLGHFIQRVNPFSGLGATAQALFARVIFTYELARRLEGTGVKAFAFHPGLIKSNLTRNAPWYIRAYGKLSNRLAKEDCEIGVYLAAAKEVDNAKGVFFDDKRIMMDFPNLQNEETGRRLWSISVELSDGSKV</sequence>
<dbReference type="Proteomes" id="UP000553776">
    <property type="component" value="Unassembled WGS sequence"/>
</dbReference>
<dbReference type="RefSeq" id="WP_185136682.1">
    <property type="nucleotide sequence ID" value="NZ_BORM01000035.1"/>
</dbReference>
<dbReference type="Pfam" id="PF00106">
    <property type="entry name" value="adh_short"/>
    <property type="match status" value="1"/>
</dbReference>
<name>A0A841TWY6_9BACL</name>
<evidence type="ECO:0000313" key="3">
    <source>
        <dbReference type="Proteomes" id="UP000553776"/>
    </source>
</evidence>
<evidence type="ECO:0000256" key="1">
    <source>
        <dbReference type="ARBA" id="ARBA00023002"/>
    </source>
</evidence>
<dbReference type="InterPro" id="IPR036291">
    <property type="entry name" value="NAD(P)-bd_dom_sf"/>
</dbReference>
<dbReference type="AlphaFoldDB" id="A0A841TWY6"/>
<keyword evidence="3" id="KW-1185">Reference proteome</keyword>
<proteinExistence type="predicted"/>
<keyword evidence="1" id="KW-0560">Oxidoreductase</keyword>
<dbReference type="EMBL" id="JACJVR010000057">
    <property type="protein sequence ID" value="MBB6692695.1"/>
    <property type="molecule type" value="Genomic_DNA"/>
</dbReference>
<dbReference type="PANTHER" id="PTHR43157">
    <property type="entry name" value="PHOSPHATIDYLINOSITOL-GLYCAN BIOSYNTHESIS CLASS F PROTEIN-RELATED"/>
    <property type="match status" value="1"/>
</dbReference>
<dbReference type="PRINTS" id="PR00081">
    <property type="entry name" value="GDHRDH"/>
</dbReference>
<gene>
    <name evidence="2" type="ORF">H7B90_14900</name>
</gene>
<accession>A0A841TWY6</accession>
<evidence type="ECO:0000313" key="2">
    <source>
        <dbReference type="EMBL" id="MBB6692695.1"/>
    </source>
</evidence>
<dbReference type="GO" id="GO:0016491">
    <property type="term" value="F:oxidoreductase activity"/>
    <property type="evidence" value="ECO:0007669"/>
    <property type="project" value="UniProtKB-KW"/>
</dbReference>
<reference evidence="2 3" key="1">
    <citation type="submission" date="2020-08" db="EMBL/GenBank/DDBJ databases">
        <title>Cohnella phylogeny.</title>
        <authorList>
            <person name="Dunlap C."/>
        </authorList>
    </citation>
    <scope>NUCLEOTIDE SEQUENCE [LARGE SCALE GENOMIC DNA]</scope>
    <source>
        <strain evidence="2 3">DSM 25239</strain>
    </source>
</reference>
<dbReference type="PANTHER" id="PTHR43157:SF30">
    <property type="entry name" value="RETINOL DEHYDROGENASE 11-LIKE"/>
    <property type="match status" value="1"/>
</dbReference>
<dbReference type="SUPFAM" id="SSF51735">
    <property type="entry name" value="NAD(P)-binding Rossmann-fold domains"/>
    <property type="match status" value="1"/>
</dbReference>
<dbReference type="Gene3D" id="3.40.50.720">
    <property type="entry name" value="NAD(P)-binding Rossmann-like Domain"/>
    <property type="match status" value="2"/>
</dbReference>
<comment type="caution">
    <text evidence="2">The sequence shown here is derived from an EMBL/GenBank/DDBJ whole genome shotgun (WGS) entry which is preliminary data.</text>
</comment>
<organism evidence="2 3">
    <name type="scientific">Cohnella xylanilytica</name>
    <dbReference type="NCBI Taxonomy" id="557555"/>
    <lineage>
        <taxon>Bacteria</taxon>
        <taxon>Bacillati</taxon>
        <taxon>Bacillota</taxon>
        <taxon>Bacilli</taxon>
        <taxon>Bacillales</taxon>
        <taxon>Paenibacillaceae</taxon>
        <taxon>Cohnella</taxon>
    </lineage>
</organism>
<protein>
    <submittedName>
        <fullName evidence="2">SDR family NAD(P)-dependent oxidoreductase</fullName>
    </submittedName>
</protein>